<keyword evidence="2" id="KW-0812">Transmembrane</keyword>
<feature type="transmembrane region" description="Helical" evidence="2">
    <location>
        <begin position="305"/>
        <end position="327"/>
    </location>
</feature>
<evidence type="ECO:0000256" key="2">
    <source>
        <dbReference type="SAM" id="Phobius"/>
    </source>
</evidence>
<feature type="transmembrane region" description="Helical" evidence="2">
    <location>
        <begin position="339"/>
        <end position="358"/>
    </location>
</feature>
<reference evidence="3 4" key="1">
    <citation type="submission" date="2016-03" db="EMBL/GenBank/DDBJ databases">
        <authorList>
            <person name="Ploux O."/>
        </authorList>
    </citation>
    <scope>NUCLEOTIDE SEQUENCE [LARGE SCALE GENOMIC DNA]</scope>
    <source>
        <strain evidence="3 4">UAMH 11012</strain>
    </source>
</reference>
<organism evidence="3 4">
    <name type="scientific">Phialocephala subalpina</name>
    <dbReference type="NCBI Taxonomy" id="576137"/>
    <lineage>
        <taxon>Eukaryota</taxon>
        <taxon>Fungi</taxon>
        <taxon>Dikarya</taxon>
        <taxon>Ascomycota</taxon>
        <taxon>Pezizomycotina</taxon>
        <taxon>Leotiomycetes</taxon>
        <taxon>Helotiales</taxon>
        <taxon>Mollisiaceae</taxon>
        <taxon>Phialocephala</taxon>
        <taxon>Phialocephala fortinii species complex</taxon>
    </lineage>
</organism>
<keyword evidence="2" id="KW-0472">Membrane</keyword>
<gene>
    <name evidence="3" type="ORF">PAC_15588</name>
</gene>
<evidence type="ECO:0000256" key="1">
    <source>
        <dbReference type="SAM" id="MobiDB-lite"/>
    </source>
</evidence>
<feature type="compositionally biased region" description="Polar residues" evidence="1">
    <location>
        <begin position="430"/>
        <end position="445"/>
    </location>
</feature>
<feature type="region of interest" description="Disordered" evidence="1">
    <location>
        <begin position="378"/>
        <end position="407"/>
    </location>
</feature>
<accession>A0A1L7XKZ1</accession>
<dbReference type="AlphaFoldDB" id="A0A1L7XKZ1"/>
<feature type="region of interest" description="Disordered" evidence="1">
    <location>
        <begin position="421"/>
        <end position="450"/>
    </location>
</feature>
<feature type="transmembrane region" description="Helical" evidence="2">
    <location>
        <begin position="165"/>
        <end position="189"/>
    </location>
</feature>
<dbReference type="PANTHER" id="PTHR37577">
    <property type="entry name" value="INTEGRAL MEMBRANE PROTEIN"/>
    <property type="match status" value="1"/>
</dbReference>
<proteinExistence type="predicted"/>
<dbReference type="PANTHER" id="PTHR37577:SF1">
    <property type="entry name" value="INTEGRAL MEMBRANE PROTEIN"/>
    <property type="match status" value="1"/>
</dbReference>
<dbReference type="OrthoDB" id="5427664at2759"/>
<evidence type="ECO:0000313" key="4">
    <source>
        <dbReference type="Proteomes" id="UP000184330"/>
    </source>
</evidence>
<evidence type="ECO:0000313" key="3">
    <source>
        <dbReference type="EMBL" id="CZR65688.1"/>
    </source>
</evidence>
<feature type="compositionally biased region" description="Basic and acidic residues" evidence="1">
    <location>
        <begin position="392"/>
        <end position="407"/>
    </location>
</feature>
<feature type="transmembrane region" description="Helical" evidence="2">
    <location>
        <begin position="474"/>
        <end position="495"/>
    </location>
</feature>
<feature type="transmembrane region" description="Helical" evidence="2">
    <location>
        <begin position="507"/>
        <end position="529"/>
    </location>
</feature>
<keyword evidence="4" id="KW-1185">Reference proteome</keyword>
<feature type="transmembrane region" description="Helical" evidence="2">
    <location>
        <begin position="20"/>
        <end position="42"/>
    </location>
</feature>
<feature type="transmembrane region" description="Helical" evidence="2">
    <location>
        <begin position="133"/>
        <end position="153"/>
    </location>
</feature>
<dbReference type="InterPro" id="IPR053018">
    <property type="entry name" value="Elsinochrome_Biosynth-Asso"/>
</dbReference>
<dbReference type="EMBL" id="FJOG01000032">
    <property type="protein sequence ID" value="CZR65688.1"/>
    <property type="molecule type" value="Genomic_DNA"/>
</dbReference>
<feature type="transmembrane region" description="Helical" evidence="2">
    <location>
        <begin position="209"/>
        <end position="231"/>
    </location>
</feature>
<protein>
    <submittedName>
        <fullName evidence="3">Uncharacterized protein</fullName>
    </submittedName>
</protein>
<sequence>MANQIDTCHLEDPGDPDVAGLGVTVSFLANVFLTAVAILLAFSTSGPRSSIAAHHPRHNSIDRAFVRFVTRRDPDVQEQNPRKDARHEAINAALWKLLETLSDQQLITGTALTVSVYIRLADSANYSVYSFQMAMATIFLSCLTHMCTLVALGDSFREEGKGWSLVAMIVLLILMAPILLISNFPSFIIDPALSVRCAFSRFSKYGATTNTVFGMQSAMIIYLIVGGYTRLMMDVFFRSRRPPRQDEDDRGLVKRVPGRIREKLSRAKYQQNCDRRPIITSILRGERLYTTKGIWYLVDELRASYLWELIWLAFYYNFGITSVVVTWDTLSPLSQWSLSFGQLVPITMLVFGLVPIYSEYRDNIKKFMRNQKRAARADSGEVEQILPNQDSPHLRGERSPDKHADTIEHAPFGHTASVFQGEGVGPCTSDPPTDSKQGPSKTISEQPEALSREQRSGVDLYHAIIKHHPILPRVVIISIGLLSFAIFQILASILGGAFNSLIIRSPAVWTIISIISRPVAASPFLVYILQCMCDSRKGGKMLKWDEEEEERKRERRYLEDRQWQEKDVVSMAEGWRQVLE</sequence>
<dbReference type="Proteomes" id="UP000184330">
    <property type="component" value="Unassembled WGS sequence"/>
</dbReference>
<keyword evidence="2" id="KW-1133">Transmembrane helix</keyword>
<name>A0A1L7XKZ1_9HELO</name>